<keyword evidence="3" id="KW-1185">Reference proteome</keyword>
<reference evidence="2 3" key="1">
    <citation type="journal article" date="2019" name="Genome Biol. Evol.">
        <title>Insights into the evolution of the New World diploid cottons (Gossypium, subgenus Houzingenia) based on genome sequencing.</title>
        <authorList>
            <person name="Grover C.E."/>
            <person name="Arick M.A. 2nd"/>
            <person name="Thrash A."/>
            <person name="Conover J.L."/>
            <person name="Sanders W.S."/>
            <person name="Peterson D.G."/>
            <person name="Frelichowski J.E."/>
            <person name="Scheffler J.A."/>
            <person name="Scheffler B.E."/>
            <person name="Wendel J.F."/>
        </authorList>
    </citation>
    <scope>NUCLEOTIDE SEQUENCE [LARGE SCALE GENOMIC DNA]</scope>
    <source>
        <strain evidence="2">4</strain>
        <tissue evidence="2">Leaf</tissue>
    </source>
</reference>
<feature type="domain" description="DUF7745" evidence="1">
    <location>
        <begin position="2"/>
        <end position="75"/>
    </location>
</feature>
<dbReference type="InterPro" id="IPR056647">
    <property type="entry name" value="DUF7745"/>
</dbReference>
<gene>
    <name evidence="2" type="ORF">Golax_004575</name>
</gene>
<evidence type="ECO:0000259" key="1">
    <source>
        <dbReference type="Pfam" id="PF24924"/>
    </source>
</evidence>
<dbReference type="AlphaFoldDB" id="A0A7J9B557"/>
<evidence type="ECO:0000313" key="3">
    <source>
        <dbReference type="Proteomes" id="UP000593574"/>
    </source>
</evidence>
<protein>
    <recommendedName>
        <fullName evidence="1">DUF7745 domain-containing protein</fullName>
    </recommendedName>
</protein>
<dbReference type="PANTHER" id="PTHR48200">
    <property type="entry name" value="PROTEIN, PUTATIVE-RELATED"/>
    <property type="match status" value="1"/>
</dbReference>
<sequence>MKVDKHLFRALTKFWNLAYGCFTFGKVDLVPTVEEYIALLRCSKVQVDKVYLRVVNVPTILKKLMTITGMTHPDTKKKVDVFALSIYGLVVFPKVLGHVDEAVTDLFDRLDKKVTPVPIILAEPFRSLNECRRMGEGRLSDVRSFYSHGSTVTFGRLIRFHIGSSPKTILH</sequence>
<dbReference type="Pfam" id="PF24924">
    <property type="entry name" value="DUF7745"/>
    <property type="match status" value="1"/>
</dbReference>
<evidence type="ECO:0000313" key="2">
    <source>
        <dbReference type="EMBL" id="MBA0731332.1"/>
    </source>
</evidence>
<proteinExistence type="predicted"/>
<dbReference type="Proteomes" id="UP000593574">
    <property type="component" value="Unassembled WGS sequence"/>
</dbReference>
<dbReference type="EMBL" id="JABEZV010449337">
    <property type="protein sequence ID" value="MBA0731332.1"/>
    <property type="molecule type" value="Genomic_DNA"/>
</dbReference>
<organism evidence="2 3">
    <name type="scientific">Gossypium laxum</name>
    <dbReference type="NCBI Taxonomy" id="34288"/>
    <lineage>
        <taxon>Eukaryota</taxon>
        <taxon>Viridiplantae</taxon>
        <taxon>Streptophyta</taxon>
        <taxon>Embryophyta</taxon>
        <taxon>Tracheophyta</taxon>
        <taxon>Spermatophyta</taxon>
        <taxon>Magnoliopsida</taxon>
        <taxon>eudicotyledons</taxon>
        <taxon>Gunneridae</taxon>
        <taxon>Pentapetalae</taxon>
        <taxon>rosids</taxon>
        <taxon>malvids</taxon>
        <taxon>Malvales</taxon>
        <taxon>Malvaceae</taxon>
        <taxon>Malvoideae</taxon>
        <taxon>Gossypium</taxon>
    </lineage>
</organism>
<accession>A0A7J9B557</accession>
<name>A0A7J9B557_9ROSI</name>
<dbReference type="PANTHER" id="PTHR48200:SF1">
    <property type="entry name" value="AMINOTRANSFERASE-LIKE PLANT MOBILE DOMAIN-CONTAINING PROTEIN"/>
    <property type="match status" value="1"/>
</dbReference>
<comment type="caution">
    <text evidence="2">The sequence shown here is derived from an EMBL/GenBank/DDBJ whole genome shotgun (WGS) entry which is preliminary data.</text>
</comment>